<dbReference type="SMART" id="SM00041">
    <property type="entry name" value="CT"/>
    <property type="match status" value="1"/>
</dbReference>
<comment type="subcellular location">
    <subcellularLocation>
        <location evidence="1">Secreted</location>
    </subcellularLocation>
</comment>
<protein>
    <submittedName>
        <fullName evidence="8">Cerberus-like 3 protein</fullName>
    </submittedName>
</protein>
<feature type="non-terminal residue" evidence="8">
    <location>
        <position position="1"/>
    </location>
</feature>
<dbReference type="AlphaFoldDB" id="A0A0B6VNF0"/>
<evidence type="ECO:0000256" key="2">
    <source>
        <dbReference type="ARBA" id="ARBA00007872"/>
    </source>
</evidence>
<dbReference type="InterPro" id="IPR016860">
    <property type="entry name" value="Cerberus"/>
</dbReference>
<dbReference type="Pfam" id="PF03045">
    <property type="entry name" value="DAN"/>
    <property type="match status" value="1"/>
</dbReference>
<dbReference type="InterPro" id="IPR004133">
    <property type="entry name" value="DAN_dom"/>
</dbReference>
<comment type="similarity">
    <text evidence="2">Belongs to the DAN family.</text>
</comment>
<dbReference type="PANTHER" id="PTHR15273:SF6">
    <property type="entry name" value="DAN DOMAIN FAMILY MEMBER 5"/>
    <property type="match status" value="1"/>
</dbReference>
<evidence type="ECO:0000256" key="4">
    <source>
        <dbReference type="ARBA" id="ARBA00022729"/>
    </source>
</evidence>
<feature type="signal peptide" evidence="6">
    <location>
        <begin position="1"/>
        <end position="22"/>
    </location>
</feature>
<dbReference type="InterPro" id="IPR006207">
    <property type="entry name" value="Cys_knot_C"/>
</dbReference>
<dbReference type="GO" id="GO:0003002">
    <property type="term" value="P:regionalization"/>
    <property type="evidence" value="ECO:0007669"/>
    <property type="project" value="UniProtKB-ARBA"/>
</dbReference>
<evidence type="ECO:0000256" key="6">
    <source>
        <dbReference type="SAM" id="SignalP"/>
    </source>
</evidence>
<evidence type="ECO:0000256" key="5">
    <source>
        <dbReference type="ARBA" id="ARBA00023157"/>
    </source>
</evidence>
<accession>A0A0B6VNF0</accession>
<organism evidence="8">
    <name type="scientific">Hydra vulgaris</name>
    <name type="common">Hydra</name>
    <name type="synonym">Hydra attenuata</name>
    <dbReference type="NCBI Taxonomy" id="6087"/>
    <lineage>
        <taxon>Eukaryota</taxon>
        <taxon>Metazoa</taxon>
        <taxon>Cnidaria</taxon>
        <taxon>Hydrozoa</taxon>
        <taxon>Hydroidolina</taxon>
        <taxon>Anthoathecata</taxon>
        <taxon>Aplanulata</taxon>
        <taxon>Hydridae</taxon>
        <taxon>Hydra</taxon>
    </lineage>
</organism>
<dbReference type="GO" id="GO:0048513">
    <property type="term" value="P:animal organ development"/>
    <property type="evidence" value="ECO:0007669"/>
    <property type="project" value="UniProtKB-ARBA"/>
</dbReference>
<evidence type="ECO:0000256" key="1">
    <source>
        <dbReference type="ARBA" id="ARBA00004613"/>
    </source>
</evidence>
<proteinExistence type="inferred from homology"/>
<evidence type="ECO:0000256" key="3">
    <source>
        <dbReference type="ARBA" id="ARBA00022525"/>
    </source>
</evidence>
<dbReference type="GO" id="GO:0005576">
    <property type="term" value="C:extracellular region"/>
    <property type="evidence" value="ECO:0007669"/>
    <property type="project" value="UniProtKB-SubCell"/>
</dbReference>
<dbReference type="GO" id="GO:0032926">
    <property type="term" value="P:negative regulation of activin receptor signaling pathway"/>
    <property type="evidence" value="ECO:0007669"/>
    <property type="project" value="UniProtKB-ARBA"/>
</dbReference>
<feature type="domain" description="CTCK" evidence="7">
    <location>
        <begin position="34"/>
        <end position="116"/>
    </location>
</feature>
<dbReference type="EMBL" id="AB823964">
    <property type="protein sequence ID" value="BAQ19192.1"/>
    <property type="molecule type" value="Genomic_DNA"/>
</dbReference>
<keyword evidence="3" id="KW-0964">Secreted</keyword>
<name>A0A0B6VNF0_HYDVU</name>
<evidence type="ECO:0000259" key="7">
    <source>
        <dbReference type="SMART" id="SM00041"/>
    </source>
</evidence>
<evidence type="ECO:0000313" key="8">
    <source>
        <dbReference type="EMBL" id="BAQ19192.1"/>
    </source>
</evidence>
<keyword evidence="4 6" id="KW-0732">Signal</keyword>
<dbReference type="Gene3D" id="2.10.90.10">
    <property type="entry name" value="Cystine-knot cytokines"/>
    <property type="match status" value="1"/>
</dbReference>
<dbReference type="InterPro" id="IPR029034">
    <property type="entry name" value="Cystine-knot_cytokine"/>
</dbReference>
<gene>
    <name evidence="8" type="primary">HmaCerberus-like 3</name>
</gene>
<dbReference type="PANTHER" id="PTHR15273">
    <property type="entry name" value="DAN DOMAIN FAMILY MEMBER 5"/>
    <property type="match status" value="1"/>
</dbReference>
<feature type="chain" id="PRO_5002125218" evidence="6">
    <location>
        <begin position="23"/>
        <end position="120"/>
    </location>
</feature>
<reference evidence="8" key="1">
    <citation type="submission" date="2013-06" db="EMBL/GenBank/DDBJ databases">
        <title>Nodal signalling determines biradial asymmetry in Hydra.</title>
        <authorList>
            <person name="Watanabe H."/>
            <person name="Schmidt H."/>
            <person name="Kuhn A."/>
            <person name="Oezbek S."/>
            <person name="Hobmayer B."/>
            <person name="Holstein T.W."/>
        </authorList>
    </citation>
    <scope>NUCLEOTIDE SEQUENCE</scope>
</reference>
<sequence length="120" mass="13858">SMSLLQIYTLVIWVFSLRVIKPLPTNITHGTCYTKEYKQTVFKENCIPLVITNKMCYGSCLSISIPSYNKGRTSECSSCSPNESEIKEIRFKCPRQNRKHKLKKQIIVHSCKCLKYEECG</sequence>
<keyword evidence="5" id="KW-1015">Disulfide bond</keyword>